<organism evidence="1 2">
    <name type="scientific">Streptomyces laurentii</name>
    <dbReference type="NCBI Taxonomy" id="39478"/>
    <lineage>
        <taxon>Bacteria</taxon>
        <taxon>Bacillati</taxon>
        <taxon>Actinomycetota</taxon>
        <taxon>Actinomycetes</taxon>
        <taxon>Kitasatosporales</taxon>
        <taxon>Streptomycetaceae</taxon>
        <taxon>Streptomyces</taxon>
    </lineage>
</organism>
<proteinExistence type="predicted"/>
<dbReference type="AlphaFoldDB" id="A0A161JHY9"/>
<name>A0A161JHY9_STRLU</name>
<gene>
    <name evidence="1" type="ORF">SLA_4023</name>
</gene>
<sequence>MWAGGRRRDAGAPAWSVRARTVSRGPHHHGTVCEYVEYVEYVEYGAYGAYDERIEHIKHGEYTGCIPAAAPEVAPFRRAGGRLLGRNAADRPARRGVRRTR</sequence>
<accession>A0A161JHY9</accession>
<protein>
    <submittedName>
        <fullName evidence="1">CheW protein</fullName>
    </submittedName>
</protein>
<dbReference type="Proteomes" id="UP000217676">
    <property type="component" value="Chromosome"/>
</dbReference>
<dbReference type="KEGG" id="slau:SLA_4023"/>
<evidence type="ECO:0000313" key="1">
    <source>
        <dbReference type="EMBL" id="BAU84912.1"/>
    </source>
</evidence>
<reference evidence="1 2" key="1">
    <citation type="journal article" date="2016" name="Genome Announc.">
        <title>Complete Genome Sequence of Thiostrepton-Producing Streptomyces laurentii ATCC 31255.</title>
        <authorList>
            <person name="Doi K."/>
            <person name="Fujino Y."/>
            <person name="Nagayoshi Y."/>
            <person name="Ohshima T."/>
            <person name="Ogata S."/>
        </authorList>
    </citation>
    <scope>NUCLEOTIDE SEQUENCE [LARGE SCALE GENOMIC DNA]</scope>
    <source>
        <strain evidence="1 2">ATCC 31255</strain>
    </source>
</reference>
<evidence type="ECO:0000313" key="2">
    <source>
        <dbReference type="Proteomes" id="UP000217676"/>
    </source>
</evidence>
<keyword evidence="2" id="KW-1185">Reference proteome</keyword>
<dbReference type="EMBL" id="AP017424">
    <property type="protein sequence ID" value="BAU84912.1"/>
    <property type="molecule type" value="Genomic_DNA"/>
</dbReference>